<dbReference type="EMBL" id="GBRH01208924">
    <property type="protein sequence ID" value="JAD88971.1"/>
    <property type="molecule type" value="Transcribed_RNA"/>
</dbReference>
<reference evidence="1" key="1">
    <citation type="submission" date="2014-09" db="EMBL/GenBank/DDBJ databases">
        <authorList>
            <person name="Magalhaes I.L.F."/>
            <person name="Oliveira U."/>
            <person name="Santos F.R."/>
            <person name="Vidigal T.H.D.A."/>
            <person name="Brescovit A.D."/>
            <person name="Santos A.J."/>
        </authorList>
    </citation>
    <scope>NUCLEOTIDE SEQUENCE</scope>
    <source>
        <tissue evidence="1">Shoot tissue taken approximately 20 cm above the soil surface</tissue>
    </source>
</reference>
<dbReference type="AlphaFoldDB" id="A0A0A9DMF4"/>
<protein>
    <submittedName>
        <fullName evidence="1">Uncharacterized protein</fullName>
    </submittedName>
</protein>
<sequence>MPEPQMLSQSGILQGGVHGMAHPDVFRTVMQEQLNEKDSLRDPASQMPHTLDGSSFLDVAQMGYHLSVIVSEDLSIGADRNGFHM</sequence>
<name>A0A0A9DMF4_ARUDO</name>
<accession>A0A0A9DMF4</accession>
<evidence type="ECO:0000313" key="1">
    <source>
        <dbReference type="EMBL" id="JAD88971.1"/>
    </source>
</evidence>
<reference evidence="1" key="2">
    <citation type="journal article" date="2015" name="Data Brief">
        <title>Shoot transcriptome of the giant reed, Arundo donax.</title>
        <authorList>
            <person name="Barrero R.A."/>
            <person name="Guerrero F.D."/>
            <person name="Moolhuijzen P."/>
            <person name="Goolsby J.A."/>
            <person name="Tidwell J."/>
            <person name="Bellgard S.E."/>
            <person name="Bellgard M.I."/>
        </authorList>
    </citation>
    <scope>NUCLEOTIDE SEQUENCE</scope>
    <source>
        <tissue evidence="1">Shoot tissue taken approximately 20 cm above the soil surface</tissue>
    </source>
</reference>
<organism evidence="1">
    <name type="scientific">Arundo donax</name>
    <name type="common">Giant reed</name>
    <name type="synonym">Donax arundinaceus</name>
    <dbReference type="NCBI Taxonomy" id="35708"/>
    <lineage>
        <taxon>Eukaryota</taxon>
        <taxon>Viridiplantae</taxon>
        <taxon>Streptophyta</taxon>
        <taxon>Embryophyta</taxon>
        <taxon>Tracheophyta</taxon>
        <taxon>Spermatophyta</taxon>
        <taxon>Magnoliopsida</taxon>
        <taxon>Liliopsida</taxon>
        <taxon>Poales</taxon>
        <taxon>Poaceae</taxon>
        <taxon>PACMAD clade</taxon>
        <taxon>Arundinoideae</taxon>
        <taxon>Arundineae</taxon>
        <taxon>Arundo</taxon>
    </lineage>
</organism>
<proteinExistence type="predicted"/>